<protein>
    <recommendedName>
        <fullName evidence="3">GerMN domain-containing protein</fullName>
    </recommendedName>
</protein>
<sequence length="660" mass="69384">MTTQHSRGPTRLRRMRAWAALGLAALVASGCAAIPAESQPEALPQQQRGQQTEAVPEPAPGLDPLSVVREFVEASAEPASDYAAARAYLSQRARKEWQPDQSVAVIEDEFSTVFAAADGSRAPATSSPDSEPGERRDERGNGDETRTGSPGDDAGAEQAPPATPAQETGSATGPSPTVPDGAASDGATASKAPDEQIVTVRGGHVGRLAADSSFIPADDAVEQNVRLRKENGEWRIVDPPQSVLVTMSDFDETYFRVPVYFFAPESNVLVPDLRYVVASPQSGLPARVVDLLLAGPSDGLTGAVRNPLGENASLETNVTTTRDGALAVPLTGVADRSGHDKELIAAQVVRSLQTVTTSRVRLLSNGSALVQGHRDWRPGELPSYQAAATPSSDLPGLMVADGRVLSLGNGQPIPGPAGSRRNVRSAAQSLGGDQLAVVERARQGVRLRVGPYGEQGQAVDLDASSMTRPTWVPATSRSEQSREVWTVVGGDRVVQVVTDAEGRWVTQSVNSSEINPIGNIDALRLSRDGTRAAMVIGGKVVVAAVVRDDDSRASVALRAPRVLQGDELDDAVALDWTGQDALAVATQSESSPVVRVPLDGLRIDQFNSSNLIAPMRGITAAPGRPTVVADATGLWTASDLGDVWRPHDQRGSSAVPFYPG</sequence>
<feature type="compositionally biased region" description="Low complexity" evidence="1">
    <location>
        <begin position="156"/>
        <end position="169"/>
    </location>
</feature>
<keyword evidence="5" id="KW-1185">Reference proteome</keyword>
<dbReference type="Pfam" id="PF25976">
    <property type="entry name" value="LpqB_N"/>
    <property type="match status" value="2"/>
</dbReference>
<keyword evidence="2" id="KW-0732">Signal</keyword>
<feature type="region of interest" description="Disordered" evidence="1">
    <location>
        <begin position="38"/>
        <end position="63"/>
    </location>
</feature>
<reference evidence="4 5" key="1">
    <citation type="submission" date="2020-08" db="EMBL/GenBank/DDBJ databases">
        <title>Genomic Encyclopedia of Type Strains, Phase III (KMG-III): the genomes of soil and plant-associated and newly described type strains.</title>
        <authorList>
            <person name="Whitman W."/>
        </authorList>
    </citation>
    <scope>NUCLEOTIDE SEQUENCE [LARGE SCALE GENOMIC DNA]</scope>
    <source>
        <strain evidence="4 5">CECT 8577</strain>
    </source>
</reference>
<evidence type="ECO:0000313" key="4">
    <source>
        <dbReference type="EMBL" id="MBB3052274.1"/>
    </source>
</evidence>
<evidence type="ECO:0000259" key="3">
    <source>
        <dbReference type="SMART" id="SM00909"/>
    </source>
</evidence>
<name>A0A839S4J2_9PSEU</name>
<dbReference type="SMART" id="SM00909">
    <property type="entry name" value="Germane"/>
    <property type="match status" value="1"/>
</dbReference>
<dbReference type="InterPro" id="IPR059026">
    <property type="entry name" value="LpqB_N"/>
</dbReference>
<dbReference type="InterPro" id="IPR018910">
    <property type="entry name" value="LpqB_C"/>
</dbReference>
<dbReference type="InterPro" id="IPR019606">
    <property type="entry name" value="GerMN"/>
</dbReference>
<evidence type="ECO:0000256" key="1">
    <source>
        <dbReference type="SAM" id="MobiDB-lite"/>
    </source>
</evidence>
<feature type="chain" id="PRO_5039694443" description="GerMN domain-containing protein" evidence="2">
    <location>
        <begin position="33"/>
        <end position="660"/>
    </location>
</feature>
<dbReference type="PROSITE" id="PS51257">
    <property type="entry name" value="PROKAR_LIPOPROTEIN"/>
    <property type="match status" value="1"/>
</dbReference>
<accession>A0A839S4J2</accession>
<feature type="domain" description="GerMN" evidence="3">
    <location>
        <begin position="285"/>
        <end position="373"/>
    </location>
</feature>
<dbReference type="Proteomes" id="UP000550714">
    <property type="component" value="Unassembled WGS sequence"/>
</dbReference>
<dbReference type="AlphaFoldDB" id="A0A839S4J2"/>
<organism evidence="4 5">
    <name type="scientific">Prauserella isguenensis</name>
    <dbReference type="NCBI Taxonomy" id="1470180"/>
    <lineage>
        <taxon>Bacteria</taxon>
        <taxon>Bacillati</taxon>
        <taxon>Actinomycetota</taxon>
        <taxon>Actinomycetes</taxon>
        <taxon>Pseudonocardiales</taxon>
        <taxon>Pseudonocardiaceae</taxon>
        <taxon>Prauserella</taxon>
    </lineage>
</organism>
<feature type="signal peptide" evidence="2">
    <location>
        <begin position="1"/>
        <end position="32"/>
    </location>
</feature>
<evidence type="ECO:0000313" key="5">
    <source>
        <dbReference type="Proteomes" id="UP000550714"/>
    </source>
</evidence>
<comment type="caution">
    <text evidence="4">The sequence shown here is derived from an EMBL/GenBank/DDBJ whole genome shotgun (WGS) entry which is preliminary data.</text>
</comment>
<proteinExistence type="predicted"/>
<feature type="region of interest" description="Disordered" evidence="1">
    <location>
        <begin position="116"/>
        <end position="197"/>
    </location>
</feature>
<dbReference type="Pfam" id="PF10646">
    <property type="entry name" value="Germane"/>
    <property type="match status" value="1"/>
</dbReference>
<feature type="compositionally biased region" description="Polar residues" evidence="1">
    <location>
        <begin position="44"/>
        <end position="53"/>
    </location>
</feature>
<gene>
    <name evidence="4" type="ORF">FHS23_003303</name>
</gene>
<evidence type="ECO:0000256" key="2">
    <source>
        <dbReference type="SAM" id="SignalP"/>
    </source>
</evidence>
<dbReference type="EMBL" id="JACHWU010000003">
    <property type="protein sequence ID" value="MBB3052274.1"/>
    <property type="molecule type" value="Genomic_DNA"/>
</dbReference>
<dbReference type="Pfam" id="PF10647">
    <property type="entry name" value="Gmad1"/>
    <property type="match status" value="1"/>
</dbReference>
<feature type="compositionally biased region" description="Basic and acidic residues" evidence="1">
    <location>
        <begin position="132"/>
        <end position="146"/>
    </location>
</feature>